<dbReference type="PANTHER" id="PTHR45875">
    <property type="entry name" value="METHYLTRANSFERASE N6AMT1"/>
    <property type="match status" value="1"/>
</dbReference>
<reference evidence="9" key="1">
    <citation type="submission" date="2017-04" db="EMBL/GenBank/DDBJ databases">
        <authorList>
            <person name="Varghese N."/>
            <person name="Submissions S."/>
        </authorList>
    </citation>
    <scope>NUCLEOTIDE SEQUENCE [LARGE SCALE GENOMIC DNA]</scope>
    <source>
        <strain evidence="9">NIO-1021</strain>
    </source>
</reference>
<dbReference type="AlphaFoldDB" id="A0A1X7CCS5"/>
<dbReference type="InterPro" id="IPR052190">
    <property type="entry name" value="Euk-Arch_PrmC-MTase"/>
</dbReference>
<sequence>MASSCPNDAAPGPAFSVVPDAPRSDDPALIARLHDDLVAAGFTVDGVTDLVGEQAMSAWSRDQAVPARRALQRRSQDLRSVPGGAEDTHSSPRGVGNAADSAGHDVAALITLAAFFLLGDPVTATSLDAALPSVGASGLQRLGLVEAGVEPADGAADAATESDEGAVDAAARGLGENCPSHANPDESAAADTPAPCVTVRSAVDLRPYATDSSAGLYVASDLGAFQRPGVLRHDHVLGIGGASLTLVQSTPRRPVDTALDLGTGCGIQTFHLLAHARHVTATDISDRALATARFNLILNAEALDVDPWDLPARVSLERGSLVEPVADRRFDMVVSNPPFVITPRSPDEHAEDRFTYRDGGLPGDRLVRELLGALPTVLNPGATAHLLANWEIPRDPHEEPSTTWSRGPASWVPPGTGAWLVQREVQDPCEYAETWLRDASQQRDVADYERAYAAYLDDFDSRDVAAVGFGMVWLYRPGEETPDIAPRIFETVPHPIQQPIAPALAAEWERMLRMARDEADHGARGPAAASGTDPAWLARHYTVAQDVTEERHGTPGAPDPALILLRQGAGLRRSVILSSEAAGFAGVCDGELSAEQILTALGSLLGWQDGPAPQLLREIKGLITHGFLTEV</sequence>
<dbReference type="CDD" id="cd02440">
    <property type="entry name" value="AdoMet_MTases"/>
    <property type="match status" value="1"/>
</dbReference>
<dbReference type="InterPro" id="IPR007848">
    <property type="entry name" value="Small_mtfrase_dom"/>
</dbReference>
<evidence type="ECO:0000259" key="7">
    <source>
        <dbReference type="Pfam" id="PF23186"/>
    </source>
</evidence>
<dbReference type="GO" id="GO:0035657">
    <property type="term" value="C:eRF1 methyltransferase complex"/>
    <property type="evidence" value="ECO:0007669"/>
    <property type="project" value="TreeGrafter"/>
</dbReference>
<dbReference type="GO" id="GO:0008170">
    <property type="term" value="F:N-methyltransferase activity"/>
    <property type="evidence" value="ECO:0007669"/>
    <property type="project" value="UniProtKB-ARBA"/>
</dbReference>
<dbReference type="PANTHER" id="PTHR45875:SF1">
    <property type="entry name" value="METHYLTRANSFERASE N6AMT1"/>
    <property type="match status" value="1"/>
</dbReference>
<protein>
    <submittedName>
        <fullName evidence="8">Methyltransferase small domain-containing protein</fullName>
    </submittedName>
</protein>
<dbReference type="InterPro" id="IPR055487">
    <property type="entry name" value="DUF7059"/>
</dbReference>
<feature type="region of interest" description="Disordered" evidence="5">
    <location>
        <begin position="66"/>
        <end position="99"/>
    </location>
</feature>
<dbReference type="EMBL" id="FXAC01000002">
    <property type="protein sequence ID" value="SME94143.1"/>
    <property type="molecule type" value="Genomic_DNA"/>
</dbReference>
<evidence type="ECO:0000256" key="1">
    <source>
        <dbReference type="ARBA" id="ARBA00006149"/>
    </source>
</evidence>
<dbReference type="Gene3D" id="3.40.50.150">
    <property type="entry name" value="Vaccinia Virus protein VP39"/>
    <property type="match status" value="1"/>
</dbReference>
<organism evidence="8 9">
    <name type="scientific">Kocuria marina subsp. indica</name>
    <dbReference type="NCBI Taxonomy" id="1049583"/>
    <lineage>
        <taxon>Bacteria</taxon>
        <taxon>Bacillati</taxon>
        <taxon>Actinomycetota</taxon>
        <taxon>Actinomycetes</taxon>
        <taxon>Micrococcales</taxon>
        <taxon>Micrococcaceae</taxon>
        <taxon>Kocuria</taxon>
    </lineage>
</organism>
<feature type="domain" description="DUF7059" evidence="7">
    <location>
        <begin position="39"/>
        <end position="148"/>
    </location>
</feature>
<keyword evidence="9" id="KW-1185">Reference proteome</keyword>
<feature type="domain" description="Methyltransferase small" evidence="6">
    <location>
        <begin position="240"/>
        <end position="340"/>
    </location>
</feature>
<dbReference type="PROSITE" id="PS00092">
    <property type="entry name" value="N6_MTASE"/>
    <property type="match status" value="1"/>
</dbReference>
<keyword evidence="2 8" id="KW-0489">Methyltransferase</keyword>
<dbReference type="InterPro" id="IPR002052">
    <property type="entry name" value="DNA_methylase_N6_adenine_CS"/>
</dbReference>
<evidence type="ECO:0000313" key="9">
    <source>
        <dbReference type="Proteomes" id="UP000192929"/>
    </source>
</evidence>
<evidence type="ECO:0000256" key="3">
    <source>
        <dbReference type="ARBA" id="ARBA00022679"/>
    </source>
</evidence>
<dbReference type="GO" id="GO:0003676">
    <property type="term" value="F:nucleic acid binding"/>
    <property type="evidence" value="ECO:0007669"/>
    <property type="project" value="InterPro"/>
</dbReference>
<dbReference type="Pfam" id="PF05175">
    <property type="entry name" value="MTS"/>
    <property type="match status" value="1"/>
</dbReference>
<keyword evidence="4" id="KW-0949">S-adenosyl-L-methionine</keyword>
<dbReference type="InterPro" id="IPR029063">
    <property type="entry name" value="SAM-dependent_MTases_sf"/>
</dbReference>
<name>A0A1X7CCS5_9MICC</name>
<proteinExistence type="inferred from homology"/>
<evidence type="ECO:0000256" key="5">
    <source>
        <dbReference type="SAM" id="MobiDB-lite"/>
    </source>
</evidence>
<dbReference type="SUPFAM" id="SSF53335">
    <property type="entry name" value="S-adenosyl-L-methionine-dependent methyltransferases"/>
    <property type="match status" value="1"/>
</dbReference>
<accession>A0A1X7CCS5</accession>
<dbReference type="Proteomes" id="UP000192929">
    <property type="component" value="Unassembled WGS sequence"/>
</dbReference>
<dbReference type="GO" id="GO:0008757">
    <property type="term" value="F:S-adenosylmethionine-dependent methyltransferase activity"/>
    <property type="evidence" value="ECO:0007669"/>
    <property type="project" value="TreeGrafter"/>
</dbReference>
<feature type="region of interest" description="Disordered" evidence="5">
    <location>
        <begin position="1"/>
        <end position="21"/>
    </location>
</feature>
<keyword evidence="3 8" id="KW-0808">Transferase</keyword>
<dbReference type="GO" id="GO:0008276">
    <property type="term" value="F:protein methyltransferase activity"/>
    <property type="evidence" value="ECO:0007669"/>
    <property type="project" value="TreeGrafter"/>
</dbReference>
<gene>
    <name evidence="8" type="ORF">SAMN06296028_102186</name>
</gene>
<comment type="similarity">
    <text evidence="1">Belongs to the eukaryotic/archaeal PrmC-related family.</text>
</comment>
<evidence type="ECO:0000256" key="4">
    <source>
        <dbReference type="ARBA" id="ARBA00022691"/>
    </source>
</evidence>
<dbReference type="Pfam" id="PF23186">
    <property type="entry name" value="DUF7059"/>
    <property type="match status" value="1"/>
</dbReference>
<dbReference type="GO" id="GO:0032259">
    <property type="term" value="P:methylation"/>
    <property type="evidence" value="ECO:0007669"/>
    <property type="project" value="UniProtKB-KW"/>
</dbReference>
<evidence type="ECO:0000313" key="8">
    <source>
        <dbReference type="EMBL" id="SME94143.1"/>
    </source>
</evidence>
<evidence type="ECO:0000259" key="6">
    <source>
        <dbReference type="Pfam" id="PF05175"/>
    </source>
</evidence>
<evidence type="ECO:0000256" key="2">
    <source>
        <dbReference type="ARBA" id="ARBA00022603"/>
    </source>
</evidence>